<evidence type="ECO:0000313" key="12">
    <source>
        <dbReference type="Proteomes" id="UP001321749"/>
    </source>
</evidence>
<proteinExistence type="inferred from homology"/>
<protein>
    <submittedName>
        <fullName evidence="11">Cytochrome P450</fullName>
    </submittedName>
</protein>
<evidence type="ECO:0000256" key="6">
    <source>
        <dbReference type="ARBA" id="ARBA00023004"/>
    </source>
</evidence>
<evidence type="ECO:0000256" key="10">
    <source>
        <dbReference type="SAM" id="SignalP"/>
    </source>
</evidence>
<evidence type="ECO:0000256" key="7">
    <source>
        <dbReference type="ARBA" id="ARBA00023033"/>
    </source>
</evidence>
<dbReference type="InterPro" id="IPR002401">
    <property type="entry name" value="Cyt_P450_E_grp-I"/>
</dbReference>
<organism evidence="11 12">
    <name type="scientific">Cladorrhinum samala</name>
    <dbReference type="NCBI Taxonomy" id="585594"/>
    <lineage>
        <taxon>Eukaryota</taxon>
        <taxon>Fungi</taxon>
        <taxon>Dikarya</taxon>
        <taxon>Ascomycota</taxon>
        <taxon>Pezizomycotina</taxon>
        <taxon>Sordariomycetes</taxon>
        <taxon>Sordariomycetidae</taxon>
        <taxon>Sordariales</taxon>
        <taxon>Podosporaceae</taxon>
        <taxon>Cladorrhinum</taxon>
    </lineage>
</organism>
<keyword evidence="6 8" id="KW-0408">Iron</keyword>
<dbReference type="InterPro" id="IPR017972">
    <property type="entry name" value="Cyt_P450_CS"/>
</dbReference>
<feature type="chain" id="PRO_5043877588" evidence="10">
    <location>
        <begin position="24"/>
        <end position="547"/>
    </location>
</feature>
<evidence type="ECO:0000256" key="5">
    <source>
        <dbReference type="ARBA" id="ARBA00023002"/>
    </source>
</evidence>
<dbReference type="InterPro" id="IPR036396">
    <property type="entry name" value="Cyt_P450_sf"/>
</dbReference>
<name>A0AAV9HG21_9PEZI</name>
<dbReference type="Pfam" id="PF00067">
    <property type="entry name" value="p450"/>
    <property type="match status" value="1"/>
</dbReference>
<evidence type="ECO:0000256" key="1">
    <source>
        <dbReference type="ARBA" id="ARBA00001971"/>
    </source>
</evidence>
<dbReference type="GO" id="GO:0020037">
    <property type="term" value="F:heme binding"/>
    <property type="evidence" value="ECO:0007669"/>
    <property type="project" value="InterPro"/>
</dbReference>
<dbReference type="PANTHER" id="PTHR24287">
    <property type="entry name" value="P450, PUTATIVE (EUROFUNG)-RELATED"/>
    <property type="match status" value="1"/>
</dbReference>
<comment type="caution">
    <text evidence="11">The sequence shown here is derived from an EMBL/GenBank/DDBJ whole genome shotgun (WGS) entry which is preliminary data.</text>
</comment>
<comment type="cofactor">
    <cofactor evidence="1 8">
        <name>heme</name>
        <dbReference type="ChEBI" id="CHEBI:30413"/>
    </cofactor>
</comment>
<dbReference type="InterPro" id="IPR001128">
    <property type="entry name" value="Cyt_P450"/>
</dbReference>
<dbReference type="SUPFAM" id="SSF48264">
    <property type="entry name" value="Cytochrome P450"/>
    <property type="match status" value="1"/>
</dbReference>
<keyword evidence="7 9" id="KW-0503">Monooxygenase</keyword>
<dbReference type="CDD" id="cd11063">
    <property type="entry name" value="CYP52"/>
    <property type="match status" value="1"/>
</dbReference>
<evidence type="ECO:0000256" key="2">
    <source>
        <dbReference type="ARBA" id="ARBA00010617"/>
    </source>
</evidence>
<gene>
    <name evidence="11" type="ORF">QBC42DRAFT_314809</name>
</gene>
<dbReference type="EMBL" id="MU865071">
    <property type="protein sequence ID" value="KAK4458392.1"/>
    <property type="molecule type" value="Genomic_DNA"/>
</dbReference>
<dbReference type="AlphaFoldDB" id="A0AAV9HG21"/>
<evidence type="ECO:0000256" key="8">
    <source>
        <dbReference type="PIRSR" id="PIRSR602401-1"/>
    </source>
</evidence>
<dbReference type="PRINTS" id="PR00385">
    <property type="entry name" value="P450"/>
</dbReference>
<dbReference type="GO" id="GO:0005506">
    <property type="term" value="F:iron ion binding"/>
    <property type="evidence" value="ECO:0007669"/>
    <property type="project" value="InterPro"/>
</dbReference>
<dbReference type="PROSITE" id="PS00086">
    <property type="entry name" value="CYTOCHROME_P450"/>
    <property type="match status" value="1"/>
</dbReference>
<keyword evidence="10" id="KW-0732">Signal</keyword>
<accession>A0AAV9HG21</accession>
<dbReference type="Gene3D" id="1.10.630.10">
    <property type="entry name" value="Cytochrome P450"/>
    <property type="match status" value="1"/>
</dbReference>
<evidence type="ECO:0000313" key="11">
    <source>
        <dbReference type="EMBL" id="KAK4458392.1"/>
    </source>
</evidence>
<evidence type="ECO:0000256" key="9">
    <source>
        <dbReference type="RuleBase" id="RU000461"/>
    </source>
</evidence>
<dbReference type="PRINTS" id="PR00463">
    <property type="entry name" value="EP450I"/>
</dbReference>
<dbReference type="GO" id="GO:0004497">
    <property type="term" value="F:monooxygenase activity"/>
    <property type="evidence" value="ECO:0007669"/>
    <property type="project" value="UniProtKB-KW"/>
</dbReference>
<dbReference type="PANTHER" id="PTHR24287:SF1">
    <property type="entry name" value="P450, PUTATIVE (EUROFUNG)-RELATED"/>
    <property type="match status" value="1"/>
</dbReference>
<keyword evidence="4 8" id="KW-0479">Metal-binding</keyword>
<evidence type="ECO:0000256" key="4">
    <source>
        <dbReference type="ARBA" id="ARBA00022723"/>
    </source>
</evidence>
<feature type="signal peptide" evidence="10">
    <location>
        <begin position="1"/>
        <end position="23"/>
    </location>
</feature>
<dbReference type="InterPro" id="IPR047146">
    <property type="entry name" value="Cyt_P450_E_CYP52_fungi"/>
</dbReference>
<comment type="similarity">
    <text evidence="2 9">Belongs to the cytochrome P450 family.</text>
</comment>
<keyword evidence="12" id="KW-1185">Reference proteome</keyword>
<keyword evidence="3 8" id="KW-0349">Heme</keyword>
<sequence length="547" mass="61231">MLIPFLICSALLLSLKLILSVRSKRNLASRYAARAAELKCSPAPRMPVKGFLGFGRLIESIKATNAERGPQYVVSAIDSEMGRNVHTVVVPIADYELIATRDPANVQAMLATKSADWDVGEARNASWRPLFGDGVFTSRGEAWKHSRALVRPQFTKDQINDLDLIERHVQQLFDAIDRSSSRVPSEAGKGWTPALDLQPLFYNMTLDITTELIYGYSVHSQNPRSRVALPTLPGLAQPDRENIGTHMDAGKAWVETRGALWKYRWLLPTKQFSKHCAAVHAYAQWFVQLRLQRGDGYLDGIREDTGQDSGSRYILLDELAKATRDPVELRSQTLNILTAGRDTTASLIGWIFYFLARHPRVFEKLRAEVLAEFPKPEGIEFRALRDKIPYMTSVINEALRVAPVIPLNERVAIRDTVLPRGGGPKGDEPMFVAEGQQVLIPTFAMTRREDLWGDDAEEFRPERWEEEGGGGGGGRKRGFEFIPFGGGVRQCLGQQFARTKAAYVVVRLLQRYDGIANAEEPADAPMRFHHTIENRSGSGVQVRLHEA</sequence>
<reference evidence="11" key="1">
    <citation type="journal article" date="2023" name="Mol. Phylogenet. Evol.">
        <title>Genome-scale phylogeny and comparative genomics of the fungal order Sordariales.</title>
        <authorList>
            <person name="Hensen N."/>
            <person name="Bonometti L."/>
            <person name="Westerberg I."/>
            <person name="Brannstrom I.O."/>
            <person name="Guillou S."/>
            <person name="Cros-Aarteil S."/>
            <person name="Calhoun S."/>
            <person name="Haridas S."/>
            <person name="Kuo A."/>
            <person name="Mondo S."/>
            <person name="Pangilinan J."/>
            <person name="Riley R."/>
            <person name="LaButti K."/>
            <person name="Andreopoulos B."/>
            <person name="Lipzen A."/>
            <person name="Chen C."/>
            <person name="Yan M."/>
            <person name="Daum C."/>
            <person name="Ng V."/>
            <person name="Clum A."/>
            <person name="Steindorff A."/>
            <person name="Ohm R.A."/>
            <person name="Martin F."/>
            <person name="Silar P."/>
            <person name="Natvig D.O."/>
            <person name="Lalanne C."/>
            <person name="Gautier V."/>
            <person name="Ament-Velasquez S.L."/>
            <person name="Kruys A."/>
            <person name="Hutchinson M.I."/>
            <person name="Powell A.J."/>
            <person name="Barry K."/>
            <person name="Miller A.N."/>
            <person name="Grigoriev I.V."/>
            <person name="Debuchy R."/>
            <person name="Gladieux P."/>
            <person name="Hiltunen Thoren M."/>
            <person name="Johannesson H."/>
        </authorList>
    </citation>
    <scope>NUCLEOTIDE SEQUENCE</scope>
    <source>
        <strain evidence="11">PSN324</strain>
    </source>
</reference>
<dbReference type="Proteomes" id="UP001321749">
    <property type="component" value="Unassembled WGS sequence"/>
</dbReference>
<keyword evidence="5 9" id="KW-0560">Oxidoreductase</keyword>
<reference evidence="11" key="2">
    <citation type="submission" date="2023-06" db="EMBL/GenBank/DDBJ databases">
        <authorList>
            <consortium name="Lawrence Berkeley National Laboratory"/>
            <person name="Mondo S.J."/>
            <person name="Hensen N."/>
            <person name="Bonometti L."/>
            <person name="Westerberg I."/>
            <person name="Brannstrom I.O."/>
            <person name="Guillou S."/>
            <person name="Cros-Aarteil S."/>
            <person name="Calhoun S."/>
            <person name="Haridas S."/>
            <person name="Kuo A."/>
            <person name="Pangilinan J."/>
            <person name="Riley R."/>
            <person name="Labutti K."/>
            <person name="Andreopoulos B."/>
            <person name="Lipzen A."/>
            <person name="Chen C."/>
            <person name="Yanf M."/>
            <person name="Daum C."/>
            <person name="Ng V."/>
            <person name="Clum A."/>
            <person name="Steindorff A."/>
            <person name="Ohm R."/>
            <person name="Martin F."/>
            <person name="Silar P."/>
            <person name="Natvig D."/>
            <person name="Lalanne C."/>
            <person name="Gautier V."/>
            <person name="Ament-Velasquez S.L."/>
            <person name="Kruys A."/>
            <person name="Hutchinson M.I."/>
            <person name="Powell A.J."/>
            <person name="Barry K."/>
            <person name="Miller A.N."/>
            <person name="Grigoriev I.V."/>
            <person name="Debuchy R."/>
            <person name="Gladieux P."/>
            <person name="Thoren M.H."/>
            <person name="Johannesson H."/>
        </authorList>
    </citation>
    <scope>NUCLEOTIDE SEQUENCE</scope>
    <source>
        <strain evidence="11">PSN324</strain>
    </source>
</reference>
<feature type="binding site" description="axial binding residue" evidence="8">
    <location>
        <position position="491"/>
    </location>
    <ligand>
        <name>heme</name>
        <dbReference type="ChEBI" id="CHEBI:30413"/>
    </ligand>
    <ligandPart>
        <name>Fe</name>
        <dbReference type="ChEBI" id="CHEBI:18248"/>
    </ligandPart>
</feature>
<evidence type="ECO:0000256" key="3">
    <source>
        <dbReference type="ARBA" id="ARBA00022617"/>
    </source>
</evidence>
<dbReference type="GO" id="GO:0016705">
    <property type="term" value="F:oxidoreductase activity, acting on paired donors, with incorporation or reduction of molecular oxygen"/>
    <property type="evidence" value="ECO:0007669"/>
    <property type="project" value="InterPro"/>
</dbReference>